<sequence length="126" mass="14234">MNALHKRCKGCNYIPLGWKCFIHLYPLSEAGYTIGGVCILGHMPPFCSVCCDHRQRSNTYHIFCFFAAVAKRISEGKCATEHANCLPYVVLRVAECWERGYDAPKREKYAHCGALKGLREVAVTVY</sequence>
<dbReference type="RefSeq" id="XP_828488.1">
    <property type="nucleotide sequence ID" value="XM_823395.1"/>
</dbReference>
<dbReference type="Proteomes" id="UP000008524">
    <property type="component" value="Chromosome 11"/>
</dbReference>
<accession>Q386A5</accession>
<organism evidence="1 2">
    <name type="scientific">Trypanosoma brucei brucei (strain 927/4 GUTat10.1)</name>
    <dbReference type="NCBI Taxonomy" id="185431"/>
    <lineage>
        <taxon>Eukaryota</taxon>
        <taxon>Discoba</taxon>
        <taxon>Euglenozoa</taxon>
        <taxon>Kinetoplastea</taxon>
        <taxon>Metakinetoplastina</taxon>
        <taxon>Trypanosomatida</taxon>
        <taxon>Trypanosomatidae</taxon>
        <taxon>Trypanosoma</taxon>
    </lineage>
</organism>
<dbReference type="GeneID" id="3665004"/>
<dbReference type="AlphaFoldDB" id="Q386A5"/>
<reference evidence="1 2" key="1">
    <citation type="journal article" date="2005" name="Science">
        <title>Comparative genomics of trypanosomatid parasitic protozoa.</title>
        <authorList>
            <person name="El-Sayed N.M."/>
            <person name="Myler P.J."/>
            <person name="Blandin G."/>
            <person name="Berriman M."/>
            <person name="Crabtree J."/>
            <person name="Aggarwal G."/>
            <person name="Caler E."/>
            <person name="Renauld H."/>
            <person name="Worthey E.A."/>
            <person name="Hertz-Fowler C."/>
            <person name="Ghedin E."/>
            <person name="Peacock C."/>
            <person name="Bartholomeu D.C."/>
            <person name="Haas B.J."/>
            <person name="Tran A.N."/>
            <person name="Wortman J.R."/>
            <person name="Alsmark U.C."/>
            <person name="Angiuoli S."/>
            <person name="Anupama A."/>
            <person name="Badger J."/>
            <person name="Bringaud F."/>
            <person name="Cadag E."/>
            <person name="Carlton J.M."/>
            <person name="Cerqueira G.C."/>
            <person name="Creasy T."/>
            <person name="Delcher A.L."/>
            <person name="Djikeng A."/>
            <person name="Embley T.M."/>
            <person name="Hauser C."/>
            <person name="Ivens A.C."/>
            <person name="Kummerfeld S.K."/>
            <person name="Pereira-Leal J.B."/>
            <person name="Nilsson D."/>
            <person name="Peterson J."/>
            <person name="Salzberg S.L."/>
            <person name="Shallom J."/>
            <person name="Silva J.C."/>
            <person name="Sundaram J."/>
            <person name="Westenberger S."/>
            <person name="White O."/>
            <person name="Melville S.E."/>
            <person name="Donelson J.E."/>
            <person name="Andersson B."/>
            <person name="Stuart K.D."/>
            <person name="Hall N."/>
        </authorList>
    </citation>
    <scope>NUCLEOTIDE SEQUENCE [LARGE SCALE GENOMIC DNA]</scope>
    <source>
        <strain evidence="1 2">927/4 GUTat10.1</strain>
    </source>
</reference>
<name>Q386A5_TRYB2</name>
<gene>
    <name evidence="1" type="ORF">Tb11.02.1570</name>
</gene>
<protein>
    <submittedName>
        <fullName evidence="1">Uncharacterized protein</fullName>
    </submittedName>
</protein>
<evidence type="ECO:0000313" key="2">
    <source>
        <dbReference type="Proteomes" id="UP000008524"/>
    </source>
</evidence>
<keyword evidence="2" id="KW-1185">Reference proteome</keyword>
<dbReference type="PaxDb" id="5691-EAN79376"/>
<dbReference type="InParanoid" id="Q386A5"/>
<dbReference type="KEGG" id="tbr:Tb11.02.1570"/>
<proteinExistence type="predicted"/>
<reference evidence="1 2" key="2">
    <citation type="journal article" date="2005" name="Science">
        <title>The genome of the African trypanosome Trypanosoma brucei.</title>
        <authorList>
            <person name="Berriman M."/>
            <person name="Ghedin E."/>
            <person name="Hertz-Fowler C."/>
            <person name="Blandin G."/>
            <person name="Renauld H."/>
            <person name="Bartholomeu D.C."/>
            <person name="Lennard N.J."/>
            <person name="Caler E."/>
            <person name="Hamlin N.E."/>
            <person name="Haas B."/>
            <person name="Bohme U."/>
            <person name="Hannick L."/>
            <person name="Aslett M.A."/>
            <person name="Shallom J."/>
            <person name="Marcello L."/>
            <person name="Hou L."/>
            <person name="Wickstead B."/>
            <person name="Alsmark U.C."/>
            <person name="Arrowsmith C."/>
            <person name="Atkin R.J."/>
            <person name="Barron A.J."/>
            <person name="Bringaud F."/>
            <person name="Brooks K."/>
            <person name="Carrington M."/>
            <person name="Cherevach I."/>
            <person name="Chillingworth T.J."/>
            <person name="Churcher C."/>
            <person name="Clark L.N."/>
            <person name="Corton C.H."/>
            <person name="Cronin A."/>
            <person name="Davies R.M."/>
            <person name="Doggett J."/>
            <person name="Djikeng A."/>
            <person name="Feldblyum T."/>
            <person name="Field M.C."/>
            <person name="Fraser A."/>
            <person name="Goodhead I."/>
            <person name="Hance Z."/>
            <person name="Harper D."/>
            <person name="Harris B.R."/>
            <person name="Hauser H."/>
            <person name="Hostetler J."/>
            <person name="Ivens A."/>
            <person name="Jagels K."/>
            <person name="Johnson D."/>
            <person name="Johnson J."/>
            <person name="Jones K."/>
            <person name="Kerhornou A.X."/>
            <person name="Koo H."/>
            <person name="Larke N."/>
            <person name="Landfear S."/>
            <person name="Larkin C."/>
            <person name="Leech V."/>
            <person name="Line A."/>
            <person name="Lord A."/>
            <person name="Macleod A."/>
            <person name="Mooney P.J."/>
            <person name="Moule S."/>
            <person name="Martin D.M."/>
            <person name="Morgan G.W."/>
            <person name="Mungall K."/>
            <person name="Norbertczak H."/>
            <person name="Ormond D."/>
            <person name="Pai G."/>
            <person name="Peacock C.S."/>
            <person name="Peterson J."/>
            <person name="Quail M.A."/>
            <person name="Rabbinowitsch E."/>
            <person name="Rajandream M.A."/>
            <person name="Reitter C."/>
            <person name="Salzberg S.L."/>
            <person name="Sanders M."/>
            <person name="Schobel S."/>
            <person name="Sharp S."/>
            <person name="Simmonds M."/>
            <person name="Simpson A.J."/>
            <person name="Tallon L."/>
            <person name="Turner C.M."/>
            <person name="Tait A."/>
            <person name="Tivey A.R."/>
            <person name="Van Aken S."/>
            <person name="Walker D."/>
            <person name="Wanless D."/>
            <person name="Wang S."/>
            <person name="White B."/>
            <person name="White O."/>
            <person name="Whitehead S."/>
            <person name="Woodward J."/>
            <person name="Wortman J."/>
            <person name="Adams M.D."/>
            <person name="Embley T.M."/>
            <person name="Gull K."/>
            <person name="Ullu E."/>
            <person name="Barry J.D."/>
            <person name="Fairlamb A.H."/>
            <person name="Opperdoes F."/>
            <person name="Barrell B.G."/>
            <person name="Donelson J.E."/>
            <person name="Hall N."/>
            <person name="Fraser C.M."/>
            <person name="Melville S.E."/>
            <person name="El-Sayed N.M."/>
        </authorList>
    </citation>
    <scope>NUCLEOTIDE SEQUENCE [LARGE SCALE GENOMIC DNA]</scope>
    <source>
        <strain evidence="1 2">927/4 GUTat10.1</strain>
    </source>
</reference>
<dbReference type="EMBL" id="CH464491">
    <property type="protein sequence ID" value="EAN79376.1"/>
    <property type="molecule type" value="Genomic_DNA"/>
</dbReference>
<evidence type="ECO:0000313" key="1">
    <source>
        <dbReference type="EMBL" id="EAN79376.1"/>
    </source>
</evidence>